<sequence>MSVSIDKDTNSLIRCVVNPDRFDWEKRSVKDILCGLLDNYTSNDFQLLFLAVLAHDKVQPFQILLECNLIEKTEQNNECLLFKVIESKAFRCLKAFLKFIEPDSQSRSVLALHNNITSIHLAAQIGAPKLLKVLLEVVRDEISELMSDVYQRSPLHYAAISGSHQCVEECLDFGFAVDKKDKFHQTPLMFAVGKAHNNIIQLLVLKKPASVSVRNKFNGMSVLHLCILNNNIEGLKIILQYAPKQLLDQLDENTRTPLHYAALYNRKECAALLLNHGANKNVTDKNYAYPAHYAAQHSLATLKLLTAGVKDDLRDNKGRTTFMWAVLAQNNEIVKAYLNRELSITVDPNSHDMKKKTALHLAAQKGYLQICKQLINADPPWILEREDWNQATPVHLAAGGGHNHLLEFFRLSADIDLSNSSQVTPLFYACLGGMAHTVQVLVETYKANVNHKNNIDQTPLHCAVFANSLPCVEVLIKLQANRFMVDFNRRTPVELAEQLNHKLISDYLAS</sequence>
<keyword evidence="5" id="KW-1185">Reference proteome</keyword>
<feature type="repeat" description="ANK" evidence="3">
    <location>
        <begin position="253"/>
        <end position="285"/>
    </location>
</feature>
<keyword evidence="2 3" id="KW-0040">ANK repeat</keyword>
<gene>
    <name evidence="4" type="ORF">BOKJ2_LOCUS13366</name>
</gene>
<evidence type="ECO:0000256" key="2">
    <source>
        <dbReference type="ARBA" id="ARBA00023043"/>
    </source>
</evidence>
<name>A0A811LQG2_9BILA</name>
<evidence type="ECO:0000313" key="5">
    <source>
        <dbReference type="Proteomes" id="UP000614601"/>
    </source>
</evidence>
<evidence type="ECO:0000256" key="1">
    <source>
        <dbReference type="ARBA" id="ARBA00022737"/>
    </source>
</evidence>
<dbReference type="PANTHER" id="PTHR24161:SF85">
    <property type="entry name" value="PALMITOYLTRANSFERASE HIP14"/>
    <property type="match status" value="1"/>
</dbReference>
<dbReference type="Pfam" id="PF13637">
    <property type="entry name" value="Ank_4"/>
    <property type="match status" value="1"/>
</dbReference>
<dbReference type="AlphaFoldDB" id="A0A811LQG2"/>
<dbReference type="EMBL" id="CAJFDH010000006">
    <property type="protein sequence ID" value="CAD5229307.1"/>
    <property type="molecule type" value="Genomic_DNA"/>
</dbReference>
<proteinExistence type="predicted"/>
<dbReference type="InterPro" id="IPR002110">
    <property type="entry name" value="Ankyrin_rpt"/>
</dbReference>
<protein>
    <recommendedName>
        <fullName evidence="6">ANK_REP_REGION domain-containing protein</fullName>
    </recommendedName>
</protein>
<evidence type="ECO:0000256" key="3">
    <source>
        <dbReference type="PROSITE-ProRule" id="PRU00023"/>
    </source>
</evidence>
<organism evidence="4 5">
    <name type="scientific">Bursaphelenchus okinawaensis</name>
    <dbReference type="NCBI Taxonomy" id="465554"/>
    <lineage>
        <taxon>Eukaryota</taxon>
        <taxon>Metazoa</taxon>
        <taxon>Ecdysozoa</taxon>
        <taxon>Nematoda</taxon>
        <taxon>Chromadorea</taxon>
        <taxon>Rhabditida</taxon>
        <taxon>Tylenchina</taxon>
        <taxon>Tylenchomorpha</taxon>
        <taxon>Aphelenchoidea</taxon>
        <taxon>Aphelenchoididae</taxon>
        <taxon>Bursaphelenchus</taxon>
    </lineage>
</organism>
<accession>A0A811LQG2</accession>
<dbReference type="PROSITE" id="PS50297">
    <property type="entry name" value="ANK_REP_REGION"/>
    <property type="match status" value="1"/>
</dbReference>
<evidence type="ECO:0008006" key="6">
    <source>
        <dbReference type="Google" id="ProtNLM"/>
    </source>
</evidence>
<dbReference type="Proteomes" id="UP000783686">
    <property type="component" value="Unassembled WGS sequence"/>
</dbReference>
<dbReference type="EMBL" id="CAJFCW020000006">
    <property type="protein sequence ID" value="CAG9126313.1"/>
    <property type="molecule type" value="Genomic_DNA"/>
</dbReference>
<dbReference type="Pfam" id="PF12796">
    <property type="entry name" value="Ank_2"/>
    <property type="match status" value="2"/>
</dbReference>
<dbReference type="SUPFAM" id="SSF48403">
    <property type="entry name" value="Ankyrin repeat"/>
    <property type="match status" value="1"/>
</dbReference>
<dbReference type="Gene3D" id="1.25.40.20">
    <property type="entry name" value="Ankyrin repeat-containing domain"/>
    <property type="match status" value="4"/>
</dbReference>
<dbReference type="Pfam" id="PF00023">
    <property type="entry name" value="Ank"/>
    <property type="match status" value="1"/>
</dbReference>
<feature type="repeat" description="ANK" evidence="3">
    <location>
        <begin position="150"/>
        <end position="182"/>
    </location>
</feature>
<dbReference type="Proteomes" id="UP000614601">
    <property type="component" value="Unassembled WGS sequence"/>
</dbReference>
<comment type="caution">
    <text evidence="4">The sequence shown here is derived from an EMBL/GenBank/DDBJ whole genome shotgun (WGS) entry which is preliminary data.</text>
</comment>
<evidence type="ECO:0000313" key="4">
    <source>
        <dbReference type="EMBL" id="CAD5229307.1"/>
    </source>
</evidence>
<dbReference type="OrthoDB" id="1577640at2759"/>
<dbReference type="PROSITE" id="PS50088">
    <property type="entry name" value="ANK_REPEAT"/>
    <property type="match status" value="2"/>
</dbReference>
<keyword evidence="1" id="KW-0677">Repeat</keyword>
<dbReference type="PANTHER" id="PTHR24161">
    <property type="entry name" value="ANK_REP_REGION DOMAIN-CONTAINING PROTEIN-RELATED"/>
    <property type="match status" value="1"/>
</dbReference>
<dbReference type="InterPro" id="IPR036770">
    <property type="entry name" value="Ankyrin_rpt-contain_sf"/>
</dbReference>
<reference evidence="4" key="1">
    <citation type="submission" date="2020-09" db="EMBL/GenBank/DDBJ databases">
        <authorList>
            <person name="Kikuchi T."/>
        </authorList>
    </citation>
    <scope>NUCLEOTIDE SEQUENCE</scope>
    <source>
        <strain evidence="4">SH1</strain>
    </source>
</reference>
<dbReference type="SMART" id="SM00248">
    <property type="entry name" value="ANK"/>
    <property type="match status" value="10"/>
</dbReference>